<accession>A0A7H4LWA6</accession>
<dbReference type="SUPFAM" id="SSF52518">
    <property type="entry name" value="Thiamin diphosphate-binding fold (THDP-binding)"/>
    <property type="match status" value="1"/>
</dbReference>
<dbReference type="Gene3D" id="3.40.50.970">
    <property type="match status" value="1"/>
</dbReference>
<dbReference type="GO" id="GO:0052737">
    <property type="term" value="F:pyruvate dehydrogenase (quinone) activity"/>
    <property type="evidence" value="ECO:0007669"/>
    <property type="project" value="UniProtKB-EC"/>
</dbReference>
<dbReference type="Proteomes" id="UP000255050">
    <property type="component" value="Unassembled WGS sequence"/>
</dbReference>
<proteinExistence type="predicted"/>
<keyword evidence="3" id="KW-0670">Pyruvate</keyword>
<feature type="domain" description="Thiamine pyrophosphate enzyme TPP-binding" evidence="2">
    <location>
        <begin position="2"/>
        <end position="79"/>
    </location>
</feature>
<dbReference type="GO" id="GO:0044281">
    <property type="term" value="P:small molecule metabolic process"/>
    <property type="evidence" value="ECO:0007669"/>
    <property type="project" value="UniProtKB-ARBA"/>
</dbReference>
<reference evidence="3 4" key="1">
    <citation type="submission" date="2018-06" db="EMBL/GenBank/DDBJ databases">
        <authorList>
            <consortium name="Pathogen Informatics"/>
            <person name="Doyle S."/>
        </authorList>
    </citation>
    <scope>NUCLEOTIDE SEQUENCE [LARGE SCALE GENOMIC DNA]</scope>
    <source>
        <strain evidence="3 4">NCTC11694</strain>
    </source>
</reference>
<dbReference type="AlphaFoldDB" id="A0A7H4LWA6"/>
<dbReference type="EMBL" id="UGJR01000002">
    <property type="protein sequence ID" value="STR40432.1"/>
    <property type="molecule type" value="Genomic_DNA"/>
</dbReference>
<dbReference type="Pfam" id="PF02775">
    <property type="entry name" value="TPP_enzyme_C"/>
    <property type="match status" value="1"/>
</dbReference>
<dbReference type="GO" id="GO:0030976">
    <property type="term" value="F:thiamine pyrophosphate binding"/>
    <property type="evidence" value="ECO:0007669"/>
    <property type="project" value="InterPro"/>
</dbReference>
<organism evidence="3 4">
    <name type="scientific">Klebsiella michiganensis</name>
    <dbReference type="NCBI Taxonomy" id="1134687"/>
    <lineage>
        <taxon>Bacteria</taxon>
        <taxon>Pseudomonadati</taxon>
        <taxon>Pseudomonadota</taxon>
        <taxon>Gammaproteobacteria</taxon>
        <taxon>Enterobacterales</taxon>
        <taxon>Enterobacteriaceae</taxon>
        <taxon>Klebsiella/Raoultella group</taxon>
        <taxon>Klebsiella</taxon>
    </lineage>
</organism>
<name>A0A7H4LWA6_9ENTR</name>
<dbReference type="InterPro" id="IPR029061">
    <property type="entry name" value="THDP-binding"/>
</dbReference>
<evidence type="ECO:0000313" key="4">
    <source>
        <dbReference type="Proteomes" id="UP000255050"/>
    </source>
</evidence>
<dbReference type="InterPro" id="IPR047211">
    <property type="entry name" value="POXB-like"/>
</dbReference>
<evidence type="ECO:0000313" key="3">
    <source>
        <dbReference type="EMBL" id="STR40432.1"/>
    </source>
</evidence>
<dbReference type="EC" id="1.2.5.1" evidence="3"/>
<keyword evidence="3" id="KW-0560">Oxidoreductase</keyword>
<protein>
    <submittedName>
        <fullName evidence="3">Pyruvate dehydrogenase</fullName>
        <ecNumber evidence="3">1.2.5.1</ecNumber>
    </submittedName>
</protein>
<dbReference type="PANTHER" id="PTHR42981">
    <property type="entry name" value="PYRUVATE DEHYDROGENASE [UBIQUINONE]"/>
    <property type="match status" value="1"/>
</dbReference>
<sequence>MNGKRRLLGSFNHGSMANAMPQAIGAKATAPDRQVVAMCGDGGFSMLMGDFLSLAQMKLPVKIVIFNNSVLGFVAMEMKAGAI</sequence>
<dbReference type="InterPro" id="IPR000399">
    <property type="entry name" value="TPP-bd_CS"/>
</dbReference>
<keyword evidence="1" id="KW-0786">Thiamine pyrophosphate</keyword>
<dbReference type="GO" id="GO:0000287">
    <property type="term" value="F:magnesium ion binding"/>
    <property type="evidence" value="ECO:0007669"/>
    <property type="project" value="InterPro"/>
</dbReference>
<dbReference type="PANTHER" id="PTHR42981:SF2">
    <property type="entry name" value="PYRUVATE DEHYDROGENASE [UBIQUINONE]"/>
    <property type="match status" value="1"/>
</dbReference>
<evidence type="ECO:0000256" key="1">
    <source>
        <dbReference type="ARBA" id="ARBA00023052"/>
    </source>
</evidence>
<comment type="caution">
    <text evidence="3">The sequence shown here is derived from an EMBL/GenBank/DDBJ whole genome shotgun (WGS) entry which is preliminary data.</text>
</comment>
<dbReference type="PROSITE" id="PS00187">
    <property type="entry name" value="TPP_ENZYMES"/>
    <property type="match status" value="1"/>
</dbReference>
<gene>
    <name evidence="3" type="primary">poxB_4</name>
    <name evidence="3" type="ORF">NCTC11694_01587</name>
</gene>
<evidence type="ECO:0000259" key="2">
    <source>
        <dbReference type="Pfam" id="PF02775"/>
    </source>
</evidence>
<dbReference type="InterPro" id="IPR011766">
    <property type="entry name" value="TPP_enzyme_TPP-bd"/>
</dbReference>